<dbReference type="InterPro" id="IPR013381">
    <property type="entry name" value="CRISPR-assoc_prot_Cse1"/>
</dbReference>
<gene>
    <name evidence="2" type="ORF">B2A_03816</name>
</gene>
<feature type="non-terminal residue" evidence="2">
    <location>
        <position position="95"/>
    </location>
</feature>
<sequence length="95" mass="10670">MNLINDAWIPARRADGTTEKIEPWRLTDHIGTGKSPIIAVASPRPDFDGALTQFLIGLLQTTCTPETESAWWDWRESPPSSSTLRKRFASIQRCS</sequence>
<reference evidence="2" key="2">
    <citation type="journal article" date="2014" name="ISME J.">
        <title>Microbial stratification in low pH oxic and suboxic macroscopic growths along an acid mine drainage.</title>
        <authorList>
            <person name="Mendez-Garcia C."/>
            <person name="Mesa V."/>
            <person name="Sprenger R.R."/>
            <person name="Richter M."/>
            <person name="Diez M.S."/>
            <person name="Solano J."/>
            <person name="Bargiela R."/>
            <person name="Golyshina O.V."/>
            <person name="Manteca A."/>
            <person name="Ramos J.L."/>
            <person name="Gallego J.R."/>
            <person name="Llorente I."/>
            <person name="Martins Dos Santos V.A."/>
            <person name="Jensen O.N."/>
            <person name="Pelaez A.I."/>
            <person name="Sanchez J."/>
            <person name="Ferrer M."/>
        </authorList>
    </citation>
    <scope>NUCLEOTIDE SEQUENCE</scope>
</reference>
<comment type="caution">
    <text evidence="2">The sequence shown here is derived from an EMBL/GenBank/DDBJ whole genome shotgun (WGS) entry which is preliminary data.</text>
</comment>
<dbReference type="AlphaFoldDB" id="T1C378"/>
<feature type="region of interest" description="Disordered" evidence="1">
    <location>
        <begin position="70"/>
        <end position="95"/>
    </location>
</feature>
<reference evidence="2" key="1">
    <citation type="submission" date="2013-08" db="EMBL/GenBank/DDBJ databases">
        <authorList>
            <person name="Mendez C."/>
            <person name="Richter M."/>
            <person name="Ferrer M."/>
            <person name="Sanchez J."/>
        </authorList>
    </citation>
    <scope>NUCLEOTIDE SEQUENCE</scope>
</reference>
<protein>
    <submittedName>
        <fullName evidence="2">CRISPR-associated protein Cse1</fullName>
    </submittedName>
</protein>
<organism evidence="2">
    <name type="scientific">mine drainage metagenome</name>
    <dbReference type="NCBI Taxonomy" id="410659"/>
    <lineage>
        <taxon>unclassified sequences</taxon>
        <taxon>metagenomes</taxon>
        <taxon>ecological metagenomes</taxon>
    </lineage>
</organism>
<dbReference type="EMBL" id="AUZZ01002542">
    <property type="protein sequence ID" value="EQD59749.1"/>
    <property type="molecule type" value="Genomic_DNA"/>
</dbReference>
<name>T1C378_9ZZZZ</name>
<proteinExistence type="predicted"/>
<evidence type="ECO:0000256" key="1">
    <source>
        <dbReference type="SAM" id="MobiDB-lite"/>
    </source>
</evidence>
<accession>T1C378</accession>
<dbReference type="Pfam" id="PF09481">
    <property type="entry name" value="CRISPR_Cse1"/>
    <property type="match status" value="1"/>
</dbReference>
<evidence type="ECO:0000313" key="2">
    <source>
        <dbReference type="EMBL" id="EQD59749.1"/>
    </source>
</evidence>